<dbReference type="SUPFAM" id="SSF55424">
    <property type="entry name" value="FAD/NAD-linked reductases, dimerisation (C-terminal) domain"/>
    <property type="match status" value="1"/>
</dbReference>
<keyword evidence="3 8" id="KW-0274">FAD</keyword>
<dbReference type="InterPro" id="IPR008143">
    <property type="entry name" value="Ala_DH/PNT_CS2"/>
</dbReference>
<keyword evidence="7 10" id="KW-0676">Redox-active center</keyword>
<dbReference type="InterPro" id="IPR016156">
    <property type="entry name" value="FAD/NAD-linked_Rdtase_dimer_sf"/>
</dbReference>
<evidence type="ECO:0000256" key="8">
    <source>
        <dbReference type="PIRSR" id="PIRSR000350-3"/>
    </source>
</evidence>
<dbReference type="Proteomes" id="UP000782312">
    <property type="component" value="Unassembled WGS sequence"/>
</dbReference>
<keyword evidence="2 10" id="KW-0285">Flavoprotein</keyword>
<comment type="caution">
    <text evidence="13">The sequence shown here is derived from an EMBL/GenBank/DDBJ whole genome shotgun (WGS) entry which is preliminary data.</text>
</comment>
<dbReference type="NCBIfam" id="NF004991">
    <property type="entry name" value="PRK06370.1-3"/>
    <property type="match status" value="1"/>
</dbReference>
<dbReference type="PANTHER" id="PTHR43014:SF2">
    <property type="entry name" value="MERCURIC REDUCTASE"/>
    <property type="match status" value="1"/>
</dbReference>
<feature type="binding site" evidence="8">
    <location>
        <begin position="162"/>
        <end position="164"/>
    </location>
    <ligand>
        <name>FAD</name>
        <dbReference type="ChEBI" id="CHEBI:57692"/>
    </ligand>
</feature>
<gene>
    <name evidence="13" type="ORF">HYZ11_10935</name>
</gene>
<feature type="binding site" evidence="8">
    <location>
        <position position="222"/>
    </location>
    <ligand>
        <name>NAD(+)</name>
        <dbReference type="ChEBI" id="CHEBI:57540"/>
    </ligand>
</feature>
<dbReference type="SUPFAM" id="SSF51905">
    <property type="entry name" value="FAD/NAD(P)-binding domain"/>
    <property type="match status" value="1"/>
</dbReference>
<keyword evidence="8" id="KW-0520">NAD</keyword>
<evidence type="ECO:0000256" key="3">
    <source>
        <dbReference type="ARBA" id="ARBA00022827"/>
    </source>
</evidence>
<feature type="binding site" evidence="8">
    <location>
        <position position="138"/>
    </location>
    <ligand>
        <name>FAD</name>
        <dbReference type="ChEBI" id="CHEBI:57692"/>
    </ligand>
</feature>
<evidence type="ECO:0000259" key="11">
    <source>
        <dbReference type="Pfam" id="PF02852"/>
    </source>
</evidence>
<evidence type="ECO:0000313" key="14">
    <source>
        <dbReference type="Proteomes" id="UP000782312"/>
    </source>
</evidence>
<dbReference type="PROSITE" id="PS00837">
    <property type="entry name" value="ALADH_PNT_2"/>
    <property type="match status" value="1"/>
</dbReference>
<feature type="binding site" evidence="8">
    <location>
        <position position="290"/>
    </location>
    <ligand>
        <name>NAD(+)</name>
        <dbReference type="ChEBI" id="CHEBI:57540"/>
    </ligand>
</feature>
<keyword evidence="8" id="KW-0547">Nucleotide-binding</keyword>
<feature type="binding site" evidence="8">
    <location>
        <position position="331"/>
    </location>
    <ligand>
        <name>FAD</name>
        <dbReference type="ChEBI" id="CHEBI:57692"/>
    </ligand>
</feature>
<dbReference type="AlphaFoldDB" id="A0A932MMC1"/>
<dbReference type="InterPro" id="IPR023753">
    <property type="entry name" value="FAD/NAD-binding_dom"/>
</dbReference>
<dbReference type="Pfam" id="PF02852">
    <property type="entry name" value="Pyr_redox_dim"/>
    <property type="match status" value="1"/>
</dbReference>
<feature type="disulfide bond" description="Redox-active" evidence="9">
    <location>
        <begin position="71"/>
        <end position="76"/>
    </location>
</feature>
<dbReference type="InterPro" id="IPR001100">
    <property type="entry name" value="Pyr_nuc-diS_OxRdtase"/>
</dbReference>
<dbReference type="InterPro" id="IPR012999">
    <property type="entry name" value="Pyr_OxRdtase_I_AS"/>
</dbReference>
<dbReference type="PIRSF" id="PIRSF000350">
    <property type="entry name" value="Mercury_reductase_MerA"/>
    <property type="match status" value="1"/>
</dbReference>
<dbReference type="EMBL" id="JACPUR010000023">
    <property type="protein sequence ID" value="MBI3128109.1"/>
    <property type="molecule type" value="Genomic_DNA"/>
</dbReference>
<evidence type="ECO:0000256" key="7">
    <source>
        <dbReference type="ARBA" id="ARBA00023284"/>
    </source>
</evidence>
<evidence type="ECO:0000256" key="9">
    <source>
        <dbReference type="PIRSR" id="PIRSR000350-4"/>
    </source>
</evidence>
<dbReference type="Gene3D" id="3.50.50.60">
    <property type="entry name" value="FAD/NAD(P)-binding domain"/>
    <property type="match status" value="2"/>
</dbReference>
<evidence type="ECO:0000313" key="13">
    <source>
        <dbReference type="EMBL" id="MBI3128109.1"/>
    </source>
</evidence>
<evidence type="ECO:0000259" key="12">
    <source>
        <dbReference type="Pfam" id="PF07992"/>
    </source>
</evidence>
<dbReference type="GO" id="GO:0003955">
    <property type="term" value="F:NAD(P)H dehydrogenase (quinone) activity"/>
    <property type="evidence" value="ECO:0007669"/>
    <property type="project" value="TreeGrafter"/>
</dbReference>
<keyword evidence="4" id="KW-0521">NADP</keyword>
<comment type="cofactor">
    <cofactor evidence="8">
        <name>FAD</name>
        <dbReference type="ChEBI" id="CHEBI:57692"/>
    </cofactor>
    <text evidence="8">Binds 1 FAD per subunit.</text>
</comment>
<dbReference type="InterPro" id="IPR004099">
    <property type="entry name" value="Pyr_nucl-diS_OxRdtase_dimer"/>
</dbReference>
<keyword evidence="5 10" id="KW-0560">Oxidoreductase</keyword>
<evidence type="ECO:0000256" key="6">
    <source>
        <dbReference type="ARBA" id="ARBA00023157"/>
    </source>
</evidence>
<feature type="binding site" evidence="8">
    <location>
        <begin position="199"/>
        <end position="206"/>
    </location>
    <ligand>
        <name>NAD(+)</name>
        <dbReference type="ChEBI" id="CHEBI:57540"/>
    </ligand>
</feature>
<protein>
    <submittedName>
        <fullName evidence="13">Mercuric reductase</fullName>
    </submittedName>
</protein>
<evidence type="ECO:0000256" key="4">
    <source>
        <dbReference type="ARBA" id="ARBA00022857"/>
    </source>
</evidence>
<accession>A0A932MMC1</accession>
<name>A0A932MMC1_UNCTE</name>
<dbReference type="GO" id="GO:0050660">
    <property type="term" value="F:flavin adenine dinucleotide binding"/>
    <property type="evidence" value="ECO:0007669"/>
    <property type="project" value="TreeGrafter"/>
</dbReference>
<dbReference type="PROSITE" id="PS00076">
    <property type="entry name" value="PYRIDINE_REDOX_1"/>
    <property type="match status" value="1"/>
</dbReference>
<dbReference type="InterPro" id="IPR036188">
    <property type="entry name" value="FAD/NAD-bd_sf"/>
</dbReference>
<organism evidence="13 14">
    <name type="scientific">Tectimicrobiota bacterium</name>
    <dbReference type="NCBI Taxonomy" id="2528274"/>
    <lineage>
        <taxon>Bacteria</taxon>
        <taxon>Pseudomonadati</taxon>
        <taxon>Nitrospinota/Tectimicrobiota group</taxon>
        <taxon>Candidatus Tectimicrobiota</taxon>
    </lineage>
</organism>
<dbReference type="FunFam" id="3.50.50.60:FF:000379">
    <property type="entry name" value="Mercuric reductase"/>
    <property type="match status" value="1"/>
</dbReference>
<feature type="domain" description="FAD/NAD(P)-binding" evidence="12">
    <location>
        <begin position="34"/>
        <end position="343"/>
    </location>
</feature>
<dbReference type="FunFam" id="3.30.390.30:FF:000001">
    <property type="entry name" value="Dihydrolipoyl dehydrogenase"/>
    <property type="match status" value="1"/>
</dbReference>
<dbReference type="PRINTS" id="PR00411">
    <property type="entry name" value="PNDRDTASEI"/>
</dbReference>
<feature type="domain" description="Pyridine nucleotide-disulphide oxidoreductase dimerisation" evidence="11">
    <location>
        <begin position="366"/>
        <end position="473"/>
    </location>
</feature>
<dbReference type="Pfam" id="PF07992">
    <property type="entry name" value="Pyr_redox_2"/>
    <property type="match status" value="1"/>
</dbReference>
<proteinExistence type="inferred from homology"/>
<evidence type="ECO:0000256" key="1">
    <source>
        <dbReference type="ARBA" id="ARBA00007532"/>
    </source>
</evidence>
<sequence length="501" mass="53530">MSTSMIEPRDAHNERLLANVRPPGWKNPEARGTYNLAVLGGGTAGLVAAAGAAGLGARVALVEKHFLGGDCLNFGCVPSKGLLRSAHARAEGARLEDGTPPDFASAMERMRRLRARISHHDSAERFKGLGVDVFLGEGRFTGPRALEVGGQTLRFARAVVATGSRAGIPPIPGLAEAGPLTNETLFSLTERPARLAVIGGGPIGCEMAQAFQRLGARVTLLEVADRLLLKDDPEAGRIVLEALRRDGVEVVLSARIARAEARGEEKVIHFAGPDGREREARAEAVLVAAGRVPRVENLGLEAAGVAFDPRKGVRVDDRLRTTNPRIYAAGDVCSRYQFTHAADFMARAVLANALFLGRRRASALVIPWCTYTDPQVAAVGTPEAEAAAQGIETQAFVQPLEGVDRAVLDGETEGFAKAWVKKGTDEIVGATIVARNAGDMIGLYTLAIQRGAGLRGLADLILPYPTQAEAVRKTGDLYNRTRLTPGVRKWMGRWLKWQRGG</sequence>
<feature type="binding site" evidence="8">
    <location>
        <position position="80"/>
    </location>
    <ligand>
        <name>FAD</name>
        <dbReference type="ChEBI" id="CHEBI:57692"/>
    </ligand>
</feature>
<dbReference type="PANTHER" id="PTHR43014">
    <property type="entry name" value="MERCURIC REDUCTASE"/>
    <property type="match status" value="1"/>
</dbReference>
<dbReference type="GO" id="GO:0016668">
    <property type="term" value="F:oxidoreductase activity, acting on a sulfur group of donors, NAD(P) as acceptor"/>
    <property type="evidence" value="ECO:0007669"/>
    <property type="project" value="InterPro"/>
</dbReference>
<evidence type="ECO:0000256" key="2">
    <source>
        <dbReference type="ARBA" id="ARBA00022630"/>
    </source>
</evidence>
<dbReference type="PRINTS" id="PR00368">
    <property type="entry name" value="FADPNR"/>
</dbReference>
<evidence type="ECO:0000256" key="5">
    <source>
        <dbReference type="ARBA" id="ARBA00023002"/>
    </source>
</evidence>
<comment type="similarity">
    <text evidence="1 10">Belongs to the class-I pyridine nucleotide-disulfide oxidoreductase family.</text>
</comment>
<keyword evidence="6" id="KW-1015">Disulfide bond</keyword>
<reference evidence="13" key="1">
    <citation type="submission" date="2020-07" db="EMBL/GenBank/DDBJ databases">
        <title>Huge and variable diversity of episymbiotic CPR bacteria and DPANN archaea in groundwater ecosystems.</title>
        <authorList>
            <person name="He C.Y."/>
            <person name="Keren R."/>
            <person name="Whittaker M."/>
            <person name="Farag I.F."/>
            <person name="Doudna J."/>
            <person name="Cate J.H.D."/>
            <person name="Banfield J.F."/>
        </authorList>
    </citation>
    <scope>NUCLEOTIDE SEQUENCE</scope>
    <source>
        <strain evidence="13">NC_groundwater_763_Ag_S-0.2um_68_21</strain>
    </source>
</reference>
<evidence type="ECO:0000256" key="10">
    <source>
        <dbReference type="RuleBase" id="RU003691"/>
    </source>
</evidence>
<dbReference type="Gene3D" id="3.30.390.30">
    <property type="match status" value="1"/>
</dbReference>